<keyword evidence="2" id="KW-0812">Transmembrane</keyword>
<reference evidence="4 5" key="1">
    <citation type="journal article" date="2006" name="Science">
        <title>Phytophthora genome sequences uncover evolutionary origins and mechanisms of pathogenesis.</title>
        <authorList>
            <person name="Tyler B.M."/>
            <person name="Tripathy S."/>
            <person name="Zhang X."/>
            <person name="Dehal P."/>
            <person name="Jiang R.H."/>
            <person name="Aerts A."/>
            <person name="Arredondo F.D."/>
            <person name="Baxter L."/>
            <person name="Bensasson D."/>
            <person name="Beynon J.L."/>
            <person name="Chapman J."/>
            <person name="Damasceno C.M."/>
            <person name="Dorrance A.E."/>
            <person name="Dou D."/>
            <person name="Dickerman A.W."/>
            <person name="Dubchak I.L."/>
            <person name="Garbelotto M."/>
            <person name="Gijzen M."/>
            <person name="Gordon S.G."/>
            <person name="Govers F."/>
            <person name="Grunwald N.J."/>
            <person name="Huang W."/>
            <person name="Ivors K.L."/>
            <person name="Jones R.W."/>
            <person name="Kamoun S."/>
            <person name="Krampis K."/>
            <person name="Lamour K.H."/>
            <person name="Lee M.K."/>
            <person name="McDonald W.H."/>
            <person name="Medina M."/>
            <person name="Meijer H.J."/>
            <person name="Nordberg E.K."/>
            <person name="Maclean D.J."/>
            <person name="Ospina-Giraldo M.D."/>
            <person name="Morris P.F."/>
            <person name="Phuntumart V."/>
            <person name="Putnam N.H."/>
            <person name="Rash S."/>
            <person name="Rose J.K."/>
            <person name="Sakihama Y."/>
            <person name="Salamov A.A."/>
            <person name="Savidor A."/>
            <person name="Scheuring C.F."/>
            <person name="Smith B.M."/>
            <person name="Sobral B.W."/>
            <person name="Terry A."/>
            <person name="Torto-Alalibo T.A."/>
            <person name="Win J."/>
            <person name="Xu Z."/>
            <person name="Zhang H."/>
            <person name="Grigoriev I.V."/>
            <person name="Rokhsar D.S."/>
            <person name="Boore J.L."/>
        </authorList>
    </citation>
    <scope>NUCLEOTIDE SEQUENCE [LARGE SCALE GENOMIC DNA]</scope>
    <source>
        <strain evidence="4 5">P6497</strain>
    </source>
</reference>
<keyword evidence="2" id="KW-0472">Membrane</keyword>
<dbReference type="GO" id="GO:0005524">
    <property type="term" value="F:ATP binding"/>
    <property type="evidence" value="ECO:0007669"/>
    <property type="project" value="InterPro"/>
</dbReference>
<dbReference type="GO" id="GO:0042626">
    <property type="term" value="F:ATPase-coupled transmembrane transporter activity"/>
    <property type="evidence" value="ECO:0007669"/>
    <property type="project" value="InterPro"/>
</dbReference>
<dbReference type="KEGG" id="psoj:PHYSODRAFT_321023"/>
<dbReference type="SMR" id="G4YLY2"/>
<proteinExistence type="predicted"/>
<evidence type="ECO:0000256" key="1">
    <source>
        <dbReference type="ARBA" id="ARBA00022448"/>
    </source>
</evidence>
<keyword evidence="2" id="KW-1133">Transmembrane helix</keyword>
<dbReference type="InterPro" id="IPR010929">
    <property type="entry name" value="PDR_CDR_ABC"/>
</dbReference>
<organism evidence="4 5">
    <name type="scientific">Phytophthora sojae (strain P6497)</name>
    <name type="common">Soybean stem and root rot agent</name>
    <name type="synonym">Phytophthora megasperma f. sp. glycines</name>
    <dbReference type="NCBI Taxonomy" id="1094619"/>
    <lineage>
        <taxon>Eukaryota</taxon>
        <taxon>Sar</taxon>
        <taxon>Stramenopiles</taxon>
        <taxon>Oomycota</taxon>
        <taxon>Peronosporomycetes</taxon>
        <taxon>Peronosporales</taxon>
        <taxon>Peronosporaceae</taxon>
        <taxon>Phytophthora</taxon>
    </lineage>
</organism>
<dbReference type="RefSeq" id="XP_009514452.1">
    <property type="nucleotide sequence ID" value="XM_009516157.1"/>
</dbReference>
<evidence type="ECO:0000313" key="5">
    <source>
        <dbReference type="Proteomes" id="UP000002640"/>
    </source>
</evidence>
<dbReference type="GO" id="GO:0016020">
    <property type="term" value="C:membrane"/>
    <property type="evidence" value="ECO:0007669"/>
    <property type="project" value="InterPro"/>
</dbReference>
<name>G4YLY2_PHYSP</name>
<keyword evidence="5" id="KW-1185">Reference proteome</keyword>
<dbReference type="InParanoid" id="G4YLY2"/>
<evidence type="ECO:0000256" key="2">
    <source>
        <dbReference type="SAM" id="Phobius"/>
    </source>
</evidence>
<dbReference type="Proteomes" id="UP000002640">
    <property type="component" value="Unassembled WGS sequence"/>
</dbReference>
<protein>
    <recommendedName>
        <fullName evidence="3">CDR ABC transporter domain-containing protein</fullName>
    </recommendedName>
</protein>
<dbReference type="GeneID" id="20644576"/>
<feature type="domain" description="CDR ABC transporter" evidence="3">
    <location>
        <begin position="36"/>
        <end position="85"/>
    </location>
</feature>
<dbReference type="EMBL" id="JH159151">
    <property type="protein sequence ID" value="EGZ27177.1"/>
    <property type="molecule type" value="Genomic_DNA"/>
</dbReference>
<evidence type="ECO:0000259" key="3">
    <source>
        <dbReference type="Pfam" id="PF06422"/>
    </source>
</evidence>
<gene>
    <name evidence="4" type="ORF">PHYSODRAFT_321023</name>
</gene>
<sequence>MVKLPMEPTYDEATQSFINVGPQLGCQPLEGTPMSIGHTTVKGYVEEVFNMKHDEIWANFGCVFVFLAVFRVLSLLAIRYVNHQKR</sequence>
<dbReference type="AlphaFoldDB" id="G4YLY2"/>
<feature type="transmembrane region" description="Helical" evidence="2">
    <location>
        <begin position="56"/>
        <end position="78"/>
    </location>
</feature>
<keyword evidence="1" id="KW-0813">Transport</keyword>
<accession>G4YLY2</accession>
<dbReference type="Pfam" id="PF06422">
    <property type="entry name" value="PDR_CDR"/>
    <property type="match status" value="1"/>
</dbReference>
<evidence type="ECO:0000313" key="4">
    <source>
        <dbReference type="EMBL" id="EGZ27177.1"/>
    </source>
</evidence>